<name>H3RL71_PANSE</name>
<dbReference type="Pfam" id="PF06586">
    <property type="entry name" value="TraK_N"/>
    <property type="match status" value="1"/>
</dbReference>
<feature type="signal peptide" evidence="1">
    <location>
        <begin position="1"/>
        <end position="22"/>
    </location>
</feature>
<dbReference type="OrthoDB" id="5640081at2"/>
<dbReference type="AlphaFoldDB" id="H3RL71"/>
<dbReference type="Proteomes" id="UP000005050">
    <property type="component" value="Unassembled WGS sequence"/>
</dbReference>
<dbReference type="RefSeq" id="WP_006122268.1">
    <property type="nucleotide sequence ID" value="NZ_AHIE01000040.1"/>
</dbReference>
<feature type="domain" description="TraK N-terminal" evidence="2">
    <location>
        <begin position="34"/>
        <end position="125"/>
    </location>
</feature>
<accession>H3RL71</accession>
<dbReference type="EMBL" id="AHIE01000040">
    <property type="protein sequence ID" value="EHT97865.1"/>
    <property type="molecule type" value="Genomic_DNA"/>
</dbReference>
<feature type="chain" id="PRO_5003591663" evidence="1">
    <location>
        <begin position="23"/>
        <end position="224"/>
    </location>
</feature>
<sequence>MRKNSPKWLAAALACWCAAVLAEPVALHAVNIPVSPDSQVRVALSNTNPNLLVVPGDRIIAVDSAQGMFINDNRAMGQLNGGVQLMTAQTAPFTFYVRTEGGLTVSVVGVPQKRDGRVLHFISDRPVHHEAARRWETSQPYVRLLTDIQKAVLAGKVPEGFAEAPVAALPPFSLPAWLRVEPLTMWNGGELRLYRLHVRNAGSAVLNVSVTFKPSVQRAPVPGK</sequence>
<evidence type="ECO:0000313" key="4">
    <source>
        <dbReference type="Proteomes" id="UP000005050"/>
    </source>
</evidence>
<proteinExistence type="predicted"/>
<comment type="caution">
    <text evidence="3">The sequence shown here is derived from an EMBL/GenBank/DDBJ whole genome shotgun (WGS) entry which is preliminary data.</text>
</comment>
<organism evidence="3 4">
    <name type="scientific">Pantoea stewartii subsp. stewartii DC283</name>
    <dbReference type="NCBI Taxonomy" id="660596"/>
    <lineage>
        <taxon>Bacteria</taxon>
        <taxon>Pseudomonadati</taxon>
        <taxon>Pseudomonadota</taxon>
        <taxon>Gammaproteobacteria</taxon>
        <taxon>Enterobacterales</taxon>
        <taxon>Erwiniaceae</taxon>
        <taxon>Pantoea</taxon>
    </lineage>
</organism>
<protein>
    <submittedName>
        <fullName evidence="3">TraK family plasmid conjugative transfer pilus assembly protein</fullName>
    </submittedName>
</protein>
<evidence type="ECO:0000256" key="1">
    <source>
        <dbReference type="SAM" id="SignalP"/>
    </source>
</evidence>
<reference evidence="3 4" key="1">
    <citation type="journal article" date="2012" name="Mol. Microbiol.">
        <title>The genetic and structural basis of two distinct terminal side branch residues in stewartan and amylovoran exopolysaccharides and their potential role in host adaptation.</title>
        <authorList>
            <person name="Wang X."/>
            <person name="Yang F."/>
            <person name="von Bodman S.B."/>
        </authorList>
    </citation>
    <scope>NUCLEOTIDE SEQUENCE [LARGE SCALE GENOMIC DNA]</scope>
    <source>
        <strain evidence="3 4">DC283</strain>
    </source>
</reference>
<evidence type="ECO:0000259" key="2">
    <source>
        <dbReference type="Pfam" id="PF06586"/>
    </source>
</evidence>
<keyword evidence="1" id="KW-0732">Signal</keyword>
<gene>
    <name evidence="3" type="ORF">CKS_5434</name>
</gene>
<dbReference type="STRING" id="660596.DSJ_19945"/>
<evidence type="ECO:0000313" key="3">
    <source>
        <dbReference type="EMBL" id="EHT97865.1"/>
    </source>
</evidence>
<dbReference type="PATRIC" id="fig|660596.6.peg.5188"/>
<dbReference type="InterPro" id="IPR010563">
    <property type="entry name" value="TraK_N"/>
</dbReference>